<keyword evidence="2" id="KW-1185">Reference proteome</keyword>
<reference evidence="2" key="1">
    <citation type="journal article" date="2017" name="Nat. Microbiol.">
        <title>Global analysis of biosynthetic gene clusters reveals vast potential of secondary metabolite production in Penicillium species.</title>
        <authorList>
            <person name="Nielsen J.C."/>
            <person name="Grijseels S."/>
            <person name="Prigent S."/>
            <person name="Ji B."/>
            <person name="Dainat J."/>
            <person name="Nielsen K.F."/>
            <person name="Frisvad J.C."/>
            <person name="Workman M."/>
            <person name="Nielsen J."/>
        </authorList>
    </citation>
    <scope>NUCLEOTIDE SEQUENCE [LARGE SCALE GENOMIC DNA]</scope>
    <source>
        <strain evidence="2">IBT 14082</strain>
    </source>
</reference>
<organism evidence="1 2">
    <name type="scientific">Penicillium flavigenum</name>
    <dbReference type="NCBI Taxonomy" id="254877"/>
    <lineage>
        <taxon>Eukaryota</taxon>
        <taxon>Fungi</taxon>
        <taxon>Dikarya</taxon>
        <taxon>Ascomycota</taxon>
        <taxon>Pezizomycotina</taxon>
        <taxon>Eurotiomycetes</taxon>
        <taxon>Eurotiomycetidae</taxon>
        <taxon>Eurotiales</taxon>
        <taxon>Aspergillaceae</taxon>
        <taxon>Penicillium</taxon>
    </lineage>
</organism>
<name>A0A1V6SVW0_9EURO</name>
<dbReference type="OrthoDB" id="4323953at2759"/>
<dbReference type="Proteomes" id="UP000191342">
    <property type="component" value="Unassembled WGS sequence"/>
</dbReference>
<accession>A0A1V6SVW0</accession>
<gene>
    <name evidence="1" type="ORF">PENFLA_c023G02690</name>
</gene>
<sequence>MASGVAILKIAPSSRMSNAPVLSIYIAGPATLSVKDRSLTARLHYPVTITISYDAAPGSTDDKRPITFDTSMFKALDRHYDGFRLYVKQSDEWRPHEVNSLLLHGLYRSSPSPVNVGKNDKNKFESLVPGESCSFTRKVSDFPKNFAPGDRFCYGFKGATLDWWDWGNFHDHENTVLLAGENKVLVLNNGGRPMVVVPASNWLEFTLTE</sequence>
<proteinExistence type="predicted"/>
<evidence type="ECO:0000313" key="2">
    <source>
        <dbReference type="Proteomes" id="UP000191342"/>
    </source>
</evidence>
<dbReference type="EMBL" id="MLQL01000023">
    <property type="protein sequence ID" value="OQE17789.1"/>
    <property type="molecule type" value="Genomic_DNA"/>
</dbReference>
<comment type="caution">
    <text evidence="1">The sequence shown here is derived from an EMBL/GenBank/DDBJ whole genome shotgun (WGS) entry which is preliminary data.</text>
</comment>
<evidence type="ECO:0000313" key="1">
    <source>
        <dbReference type="EMBL" id="OQE17789.1"/>
    </source>
</evidence>
<dbReference type="AlphaFoldDB" id="A0A1V6SVW0"/>
<protein>
    <submittedName>
        <fullName evidence="1">Uncharacterized protein</fullName>
    </submittedName>
</protein>